<feature type="transmembrane region" description="Helical" evidence="2">
    <location>
        <begin position="94"/>
        <end position="113"/>
    </location>
</feature>
<name>A0A2T0KBH6_9ACTN</name>
<feature type="transmembrane region" description="Helical" evidence="2">
    <location>
        <begin position="165"/>
        <end position="186"/>
    </location>
</feature>
<reference evidence="3 4" key="1">
    <citation type="submission" date="2018-03" db="EMBL/GenBank/DDBJ databases">
        <title>Genomic Encyclopedia of Archaeal and Bacterial Type Strains, Phase II (KMG-II): from individual species to whole genera.</title>
        <authorList>
            <person name="Goeker M."/>
        </authorList>
    </citation>
    <scope>NUCLEOTIDE SEQUENCE [LARGE SCALE GENOMIC DNA]</scope>
    <source>
        <strain evidence="3 4">DSM 43146</strain>
    </source>
</reference>
<keyword evidence="2" id="KW-1133">Transmembrane helix</keyword>
<keyword evidence="2" id="KW-0812">Transmembrane</keyword>
<dbReference type="Proteomes" id="UP000239415">
    <property type="component" value="Unassembled WGS sequence"/>
</dbReference>
<feature type="transmembrane region" description="Helical" evidence="2">
    <location>
        <begin position="42"/>
        <end position="60"/>
    </location>
</feature>
<gene>
    <name evidence="3" type="ORF">CLV67_108344</name>
</gene>
<comment type="caution">
    <text evidence="3">The sequence shown here is derived from an EMBL/GenBank/DDBJ whole genome shotgun (WGS) entry which is preliminary data.</text>
</comment>
<keyword evidence="4" id="KW-1185">Reference proteome</keyword>
<dbReference type="InterPro" id="IPR036259">
    <property type="entry name" value="MFS_trans_sf"/>
</dbReference>
<evidence type="ECO:0000256" key="2">
    <source>
        <dbReference type="SAM" id="Phobius"/>
    </source>
</evidence>
<keyword evidence="2" id="KW-0472">Membrane</keyword>
<evidence type="ECO:0000313" key="3">
    <source>
        <dbReference type="EMBL" id="PRX20543.1"/>
    </source>
</evidence>
<accession>A0A2T0KBH6</accession>
<evidence type="ECO:0000313" key="4">
    <source>
        <dbReference type="Proteomes" id="UP000239415"/>
    </source>
</evidence>
<organism evidence="3 4">
    <name type="scientific">Actinoplanes italicus</name>
    <dbReference type="NCBI Taxonomy" id="113567"/>
    <lineage>
        <taxon>Bacteria</taxon>
        <taxon>Bacillati</taxon>
        <taxon>Actinomycetota</taxon>
        <taxon>Actinomycetes</taxon>
        <taxon>Micromonosporales</taxon>
        <taxon>Micromonosporaceae</taxon>
        <taxon>Actinoplanes</taxon>
    </lineage>
</organism>
<feature type="region of interest" description="Disordered" evidence="1">
    <location>
        <begin position="1"/>
        <end position="24"/>
    </location>
</feature>
<dbReference type="SUPFAM" id="SSF103473">
    <property type="entry name" value="MFS general substrate transporter"/>
    <property type="match status" value="1"/>
</dbReference>
<proteinExistence type="predicted"/>
<dbReference type="AlphaFoldDB" id="A0A2T0KBH6"/>
<feature type="transmembrane region" description="Helical" evidence="2">
    <location>
        <begin position="125"/>
        <end position="145"/>
    </location>
</feature>
<sequence>MVPMAQDDPHPESVITFGDDDGAGTESARQRFLRGLARDRRLPVLVAGLGAVAAFGSLISEWQTTTIDGLMFDADGLGVETILLTRLLDLGGVGGGYLGGLSLVAVTIVLTLFGPAPGRPYARLAGFALGGVLLALIMALVQHLNTTSVMIPQYYTAELDSMRMAHGRGLWCALAAVVAALITLWLGPRATGTPQKSVETVQNDHDDPLDLSITPAAPFARFPGELDQPHRS</sequence>
<evidence type="ECO:0000256" key="1">
    <source>
        <dbReference type="SAM" id="MobiDB-lite"/>
    </source>
</evidence>
<protein>
    <submittedName>
        <fullName evidence="3">Uncharacterized protein</fullName>
    </submittedName>
</protein>
<dbReference type="EMBL" id="PVMZ01000008">
    <property type="protein sequence ID" value="PRX20543.1"/>
    <property type="molecule type" value="Genomic_DNA"/>
</dbReference>